<gene>
    <name evidence="2" type="ORF">OKJ48_26290</name>
</gene>
<comment type="caution">
    <text evidence="2">The sequence shown here is derived from an EMBL/GenBank/DDBJ whole genome shotgun (WGS) entry which is preliminary data.</text>
</comment>
<dbReference type="PANTHER" id="PTHR38444">
    <property type="entry name" value="ENTEROBACTIN BIOSYNTHESIS PROTEIN YBDZ"/>
    <property type="match status" value="1"/>
</dbReference>
<evidence type="ECO:0000313" key="2">
    <source>
        <dbReference type="EMBL" id="MEB3963725.1"/>
    </source>
</evidence>
<name>A0ABU6CIL9_9ACTN</name>
<dbReference type="SMART" id="SM00923">
    <property type="entry name" value="MbtH"/>
    <property type="match status" value="1"/>
</dbReference>
<protein>
    <submittedName>
        <fullName evidence="2">MbtH family NRPS accessory protein</fullName>
    </submittedName>
</protein>
<dbReference type="PANTHER" id="PTHR38444:SF1">
    <property type="entry name" value="ENTEROBACTIN BIOSYNTHESIS PROTEIN YBDZ"/>
    <property type="match status" value="1"/>
</dbReference>
<dbReference type="InterPro" id="IPR038020">
    <property type="entry name" value="MbtH-like_sf"/>
</dbReference>
<organism evidence="2 3">
    <name type="scientific">Streptomyces kunmingensis</name>
    <dbReference type="NCBI Taxonomy" id="68225"/>
    <lineage>
        <taxon>Bacteria</taxon>
        <taxon>Bacillati</taxon>
        <taxon>Actinomycetota</taxon>
        <taxon>Actinomycetes</taxon>
        <taxon>Kitasatosporales</taxon>
        <taxon>Streptomycetaceae</taxon>
        <taxon>Streptomyces</taxon>
    </lineage>
</organism>
<sequence>MSQQSAAPEYRVVLNAEEQYSIWPAGRELPAGWSAEGTQGAREECLARIDEVWTDMRPLSLRRRMETAVFAA</sequence>
<evidence type="ECO:0000313" key="3">
    <source>
        <dbReference type="Proteomes" id="UP001352223"/>
    </source>
</evidence>
<dbReference type="InterPro" id="IPR005153">
    <property type="entry name" value="MbtH-like_dom"/>
</dbReference>
<dbReference type="EMBL" id="JAOZYB010000275">
    <property type="protein sequence ID" value="MEB3963725.1"/>
    <property type="molecule type" value="Genomic_DNA"/>
</dbReference>
<dbReference type="SUPFAM" id="SSF160582">
    <property type="entry name" value="MbtH-like"/>
    <property type="match status" value="1"/>
</dbReference>
<reference evidence="2 3" key="1">
    <citation type="submission" date="2022-10" db="EMBL/GenBank/DDBJ databases">
        <authorList>
            <person name="Xie J."/>
            <person name="Shen N."/>
        </authorList>
    </citation>
    <scope>NUCLEOTIDE SEQUENCE [LARGE SCALE GENOMIC DNA]</scope>
    <source>
        <strain evidence="2 3">DSM 41681</strain>
    </source>
</reference>
<dbReference type="RefSeq" id="WP_324771454.1">
    <property type="nucleotide sequence ID" value="NZ_BAAATS010000065.1"/>
</dbReference>
<accession>A0ABU6CIL9</accession>
<evidence type="ECO:0000259" key="1">
    <source>
        <dbReference type="SMART" id="SM00923"/>
    </source>
</evidence>
<proteinExistence type="predicted"/>
<keyword evidence="3" id="KW-1185">Reference proteome</keyword>
<dbReference type="Gene3D" id="3.90.820.10">
    <property type="entry name" value="Structural Genomics, Unknown Function 30-nov-00 1gh9 Mol_id"/>
    <property type="match status" value="1"/>
</dbReference>
<feature type="domain" description="MbtH-like" evidence="1">
    <location>
        <begin position="1"/>
        <end position="51"/>
    </location>
</feature>
<dbReference type="Pfam" id="PF03621">
    <property type="entry name" value="MbtH"/>
    <property type="match status" value="1"/>
</dbReference>
<dbReference type="Proteomes" id="UP001352223">
    <property type="component" value="Unassembled WGS sequence"/>
</dbReference>
<dbReference type="InterPro" id="IPR037407">
    <property type="entry name" value="MLP_fam"/>
</dbReference>